<dbReference type="NCBIfam" id="TIGR02550">
    <property type="entry name" value="flagell_flgL"/>
    <property type="match status" value="1"/>
</dbReference>
<dbReference type="EMBL" id="JAUSUG010000006">
    <property type="protein sequence ID" value="MDQ0254529.1"/>
    <property type="molecule type" value="Genomic_DNA"/>
</dbReference>
<comment type="similarity">
    <text evidence="2">Belongs to the bacterial flagellin family.</text>
</comment>
<keyword evidence="7" id="KW-1185">Reference proteome</keyword>
<feature type="domain" description="Flagellin C-terminal" evidence="5">
    <location>
        <begin position="312"/>
        <end position="394"/>
    </location>
</feature>
<dbReference type="InterPro" id="IPR013384">
    <property type="entry name" value="Flagell_FlgL"/>
</dbReference>
<gene>
    <name evidence="6" type="ORF">J2S74_001908</name>
</gene>
<keyword evidence="3" id="KW-0975">Bacterial flagellum</keyword>
<keyword evidence="6" id="KW-0966">Cell projection</keyword>
<evidence type="ECO:0000256" key="1">
    <source>
        <dbReference type="ARBA" id="ARBA00004365"/>
    </source>
</evidence>
<evidence type="ECO:0000259" key="4">
    <source>
        <dbReference type="Pfam" id="PF00669"/>
    </source>
</evidence>
<evidence type="ECO:0000313" key="7">
    <source>
        <dbReference type="Proteomes" id="UP001230005"/>
    </source>
</evidence>
<organism evidence="6 7">
    <name type="scientific">Evansella vedderi</name>
    <dbReference type="NCBI Taxonomy" id="38282"/>
    <lineage>
        <taxon>Bacteria</taxon>
        <taxon>Bacillati</taxon>
        <taxon>Bacillota</taxon>
        <taxon>Bacilli</taxon>
        <taxon>Bacillales</taxon>
        <taxon>Bacillaceae</taxon>
        <taxon>Evansella</taxon>
    </lineage>
</organism>
<comment type="caution">
    <text evidence="6">The sequence shown here is derived from an EMBL/GenBank/DDBJ whole genome shotgun (WGS) entry which is preliminary data.</text>
</comment>
<accession>A0ABT9ZUH3</accession>
<dbReference type="SUPFAM" id="SSF64518">
    <property type="entry name" value="Phase 1 flagellin"/>
    <property type="match status" value="1"/>
</dbReference>
<dbReference type="InterPro" id="IPR046358">
    <property type="entry name" value="Flagellin_C"/>
</dbReference>
<name>A0ABT9ZUH3_9BACI</name>
<proteinExistence type="inferred from homology"/>
<evidence type="ECO:0000256" key="2">
    <source>
        <dbReference type="ARBA" id="ARBA00005709"/>
    </source>
</evidence>
<dbReference type="PANTHER" id="PTHR42792">
    <property type="entry name" value="FLAGELLIN"/>
    <property type="match status" value="1"/>
</dbReference>
<dbReference type="InterPro" id="IPR001492">
    <property type="entry name" value="Flagellin"/>
</dbReference>
<dbReference type="PANTHER" id="PTHR42792:SF1">
    <property type="entry name" value="FLAGELLAR HOOK-ASSOCIATED PROTEIN 3"/>
    <property type="match status" value="1"/>
</dbReference>
<feature type="domain" description="Flagellin N-terminal" evidence="4">
    <location>
        <begin position="9"/>
        <end position="143"/>
    </location>
</feature>
<reference evidence="6 7" key="1">
    <citation type="submission" date="2023-07" db="EMBL/GenBank/DDBJ databases">
        <title>Genomic Encyclopedia of Type Strains, Phase IV (KMG-IV): sequencing the most valuable type-strain genomes for metagenomic binning, comparative biology and taxonomic classification.</title>
        <authorList>
            <person name="Goeker M."/>
        </authorList>
    </citation>
    <scope>NUCLEOTIDE SEQUENCE [LARGE SCALE GENOMIC DNA]</scope>
    <source>
        <strain evidence="6 7">DSM 9768</strain>
    </source>
</reference>
<dbReference type="Proteomes" id="UP001230005">
    <property type="component" value="Unassembled WGS sequence"/>
</dbReference>
<dbReference type="InterPro" id="IPR001029">
    <property type="entry name" value="Flagellin_N"/>
</dbReference>
<keyword evidence="6" id="KW-0282">Flagellum</keyword>
<evidence type="ECO:0000313" key="6">
    <source>
        <dbReference type="EMBL" id="MDQ0254529.1"/>
    </source>
</evidence>
<comment type="subcellular location">
    <subcellularLocation>
        <location evidence="1">Bacterial flagellum</location>
    </subcellularLocation>
</comment>
<dbReference type="Pfam" id="PF00700">
    <property type="entry name" value="Flagellin_C"/>
    <property type="match status" value="1"/>
</dbReference>
<dbReference type="Gene3D" id="1.20.1330.10">
    <property type="entry name" value="f41 fragment of flagellin, N-terminal domain"/>
    <property type="match status" value="1"/>
</dbReference>
<evidence type="ECO:0000259" key="5">
    <source>
        <dbReference type="Pfam" id="PF00700"/>
    </source>
</evidence>
<sequence length="396" mass="44309">MFRMRVTQSMLTNSSLRNLSQSYQGLHRLQDQLATGKKISRASQDPVVAMNGMRYRTQVTEMAQFNRNLSEVYNWMDSGDSALDNVTSALHRIRELTVQASNDTYEASQRGNMAKEIRQLREHLESLGNMQANNKYIFNGTNTTNAPLDPSLMDVGIEAMSGGLMALPDGEFEAGEFTHVITHSSGRYELAEKNGNEFLFRDVTNGGKSITLTLNENGEQESLVHSHTRVNGAGETVTETKDLRESQVVVFHRNAVSTNTQNVEIELLKGVTVPVNIQPGNVFSMDFFGDLIQLEKALEDPSTRASDLTAFIGNIDQQVEKVVNERAELGARYNRVEMIDFRIQEQEVIARRILSDNEDADIAKVISDLLASENVHRAALSSMARIMQPTLMDFLR</sequence>
<protein>
    <submittedName>
        <fullName evidence="6">Flagellar hook-associated protein 3 FlgL</fullName>
    </submittedName>
</protein>
<evidence type="ECO:0000256" key="3">
    <source>
        <dbReference type="ARBA" id="ARBA00023143"/>
    </source>
</evidence>
<dbReference type="Pfam" id="PF00669">
    <property type="entry name" value="Flagellin_N"/>
    <property type="match status" value="1"/>
</dbReference>
<keyword evidence="6" id="KW-0969">Cilium</keyword>